<comment type="caution">
    <text evidence="3">The sequence shown here is derived from an EMBL/GenBank/DDBJ whole genome shotgun (WGS) entry which is preliminary data.</text>
</comment>
<dbReference type="InterPro" id="IPR029017">
    <property type="entry name" value="Enolase-like_N"/>
</dbReference>
<accession>A0A520LMC3</accession>
<dbReference type="GO" id="GO:0016829">
    <property type="term" value="F:lyase activity"/>
    <property type="evidence" value="ECO:0007669"/>
    <property type="project" value="UniProtKB-KW"/>
</dbReference>
<organism evidence="3 4">
    <name type="scientific">SAR92 clade bacterium</name>
    <dbReference type="NCBI Taxonomy" id="2315479"/>
    <lineage>
        <taxon>Bacteria</taxon>
        <taxon>Pseudomonadati</taxon>
        <taxon>Pseudomonadota</taxon>
        <taxon>Gammaproteobacteria</taxon>
        <taxon>Cellvibrionales</taxon>
        <taxon>Porticoccaceae</taxon>
        <taxon>SAR92 clade</taxon>
    </lineage>
</organism>
<dbReference type="SFLD" id="SFLDG00179">
    <property type="entry name" value="mandelate_racemase"/>
    <property type="match status" value="1"/>
</dbReference>
<dbReference type="SMART" id="SM00922">
    <property type="entry name" value="MR_MLE"/>
    <property type="match status" value="1"/>
</dbReference>
<sequence length="369" mass="41163">MKITDVKVTVWKWDNIPPTQYTKDFKSLESRSTNMALVQILTDEDITGYAFLGHSMASIGYNAQIIVERFKPGLVGKDPLDRERIWQNLSKWSLGGTMLQIGAIDIALWDIAGKAANMPIHKLMGSYRNKVPAYASSAILGSTQAYVDEALSLKDKGWTAYKIHPPAEPKLDIEICKAVRQAVGDDYRLMFDACWAYNYNDAIYVGQAVQEMGFYWYEDPLPCDDVYGYVRLKKTLSIPIAATELPATGPKAYAPWIMNQATDYLRGDVAIKGGITSCLKTAHTAETFHMNYEVHHGGNSLNNAANLHLIMAIKNCEYFEVLLPDAAQKHGIVNDIEVDSNGMVHAPDNPGLGMEIDFDLIEKNKVFEL</sequence>
<dbReference type="AlphaFoldDB" id="A0A520LMC3"/>
<dbReference type="PANTHER" id="PTHR48080:SF2">
    <property type="entry name" value="D-GALACTONATE DEHYDRATASE"/>
    <property type="match status" value="1"/>
</dbReference>
<dbReference type="InterPro" id="IPR036849">
    <property type="entry name" value="Enolase-like_C_sf"/>
</dbReference>
<reference evidence="3 4" key="1">
    <citation type="submission" date="2019-02" db="EMBL/GenBank/DDBJ databases">
        <title>Prokaryotic population dynamics and viral predation in marine succession experiment using metagenomics: the confinement effect.</title>
        <authorList>
            <person name="Haro-Moreno J.M."/>
            <person name="Rodriguez-Valera F."/>
            <person name="Lopez-Perez M."/>
        </authorList>
    </citation>
    <scope>NUCLEOTIDE SEQUENCE [LARGE SCALE GENOMIC DNA]</scope>
    <source>
        <strain evidence="3">MED-G169</strain>
    </source>
</reference>
<dbReference type="Pfam" id="PF13378">
    <property type="entry name" value="MR_MLE_C"/>
    <property type="match status" value="1"/>
</dbReference>
<name>A0A520LMC3_9GAMM</name>
<dbReference type="InterPro" id="IPR013341">
    <property type="entry name" value="Mandelate_racemase_N_dom"/>
</dbReference>
<dbReference type="SFLD" id="SFLDS00001">
    <property type="entry name" value="Enolase"/>
    <property type="match status" value="1"/>
</dbReference>
<keyword evidence="1" id="KW-0456">Lyase</keyword>
<proteinExistence type="predicted"/>
<dbReference type="InterPro" id="IPR029065">
    <property type="entry name" value="Enolase_C-like"/>
</dbReference>
<evidence type="ECO:0000259" key="2">
    <source>
        <dbReference type="SMART" id="SM00922"/>
    </source>
</evidence>
<feature type="domain" description="Mandelate racemase/muconate lactonizing enzyme C-terminal" evidence="2">
    <location>
        <begin position="143"/>
        <end position="239"/>
    </location>
</feature>
<dbReference type="SUPFAM" id="SSF51604">
    <property type="entry name" value="Enolase C-terminal domain-like"/>
    <property type="match status" value="1"/>
</dbReference>
<dbReference type="InterPro" id="IPR034593">
    <property type="entry name" value="DgoD-like"/>
</dbReference>
<dbReference type="SUPFAM" id="SSF54826">
    <property type="entry name" value="Enolase N-terminal domain-like"/>
    <property type="match status" value="1"/>
</dbReference>
<evidence type="ECO:0000256" key="1">
    <source>
        <dbReference type="ARBA" id="ARBA00023239"/>
    </source>
</evidence>
<protein>
    <submittedName>
        <fullName evidence="3">Mandelate racemase</fullName>
    </submittedName>
</protein>
<evidence type="ECO:0000313" key="3">
    <source>
        <dbReference type="EMBL" id="RZO06951.1"/>
    </source>
</evidence>
<dbReference type="Gene3D" id="3.20.20.120">
    <property type="entry name" value="Enolase-like C-terminal domain"/>
    <property type="match status" value="1"/>
</dbReference>
<dbReference type="EMBL" id="SHBO01000018">
    <property type="protein sequence ID" value="RZO06951.1"/>
    <property type="molecule type" value="Genomic_DNA"/>
</dbReference>
<dbReference type="PANTHER" id="PTHR48080">
    <property type="entry name" value="D-GALACTONATE DEHYDRATASE-RELATED"/>
    <property type="match status" value="1"/>
</dbReference>
<gene>
    <name evidence="3" type="ORF">EVB02_02095</name>
</gene>
<dbReference type="Proteomes" id="UP000318148">
    <property type="component" value="Unassembled WGS sequence"/>
</dbReference>
<dbReference type="Pfam" id="PF02746">
    <property type="entry name" value="MR_MLE_N"/>
    <property type="match status" value="1"/>
</dbReference>
<evidence type="ECO:0000313" key="4">
    <source>
        <dbReference type="Proteomes" id="UP000318148"/>
    </source>
</evidence>
<dbReference type="InterPro" id="IPR013342">
    <property type="entry name" value="Mandelate_racemase_C"/>
</dbReference>
<dbReference type="Gene3D" id="3.30.390.10">
    <property type="entry name" value="Enolase-like, N-terminal domain"/>
    <property type="match status" value="1"/>
</dbReference>